<name>A0A0S4W746_RALSL</name>
<dbReference type="EMBL" id="LN899826">
    <property type="protein sequence ID" value="CUV42641.1"/>
    <property type="molecule type" value="Genomic_DNA"/>
</dbReference>
<evidence type="ECO:0000313" key="3">
    <source>
        <dbReference type="EMBL" id="CUV42641.1"/>
    </source>
</evidence>
<dbReference type="EMBL" id="LN899822">
    <property type="protein sequence ID" value="CUV63806.1"/>
    <property type="molecule type" value="Genomic_DNA"/>
</dbReference>
<evidence type="ECO:0000313" key="2">
    <source>
        <dbReference type="EMBL" id="CUV37177.1"/>
    </source>
</evidence>
<feature type="compositionally biased region" description="Low complexity" evidence="1">
    <location>
        <begin position="161"/>
        <end position="179"/>
    </location>
</feature>
<proteinExistence type="predicted"/>
<sequence>MRTVVAAARASSSMVNSLTGGTAGGPASPVGLRAGMQKILHERYETTALAAGPFRPGTARRPSMCELTLRQRFWAIRVAGGLFAALSLQSCASAGDETAGGIAAAKAKQLETARQQARAPFSAGEIATREVRPTTLRDSGQPDTIGYLRHVDFRFDGGRRLPGQPAGAAPGPAPAGRSGLARRRVVLRAAARQRYGARDGRPHGGVVQYGGVRAGSGQRSSPAPLCFRARRQHADDARRDAPPRRVGVDRTARPGHAARSADPRVPSQ</sequence>
<evidence type="ECO:0000313" key="6">
    <source>
        <dbReference type="EMBL" id="CUV63806.1"/>
    </source>
</evidence>
<feature type="compositionally biased region" description="Basic and acidic residues" evidence="1">
    <location>
        <begin position="232"/>
        <end position="252"/>
    </location>
</feature>
<organism evidence="3">
    <name type="scientific">Ralstonia solanacearum</name>
    <name type="common">Pseudomonas solanacearum</name>
    <dbReference type="NCBI Taxonomy" id="305"/>
    <lineage>
        <taxon>Bacteria</taxon>
        <taxon>Pseudomonadati</taxon>
        <taxon>Pseudomonadota</taxon>
        <taxon>Betaproteobacteria</taxon>
        <taxon>Burkholderiales</taxon>
        <taxon>Burkholderiaceae</taxon>
        <taxon>Ralstonia</taxon>
        <taxon>Ralstonia solanacearum species complex</taxon>
    </lineage>
</organism>
<gene>
    <name evidence="6" type="ORF">RD1301_v1_3940011</name>
    <name evidence="5" type="ORF">RUN215_v1_100002</name>
    <name evidence="2" type="ORF">TD1301_v1_2870014</name>
    <name evidence="3" type="ORF">TF3108_v1_1400018</name>
    <name evidence="4" type="ORF">TO10_v1_10114</name>
</gene>
<dbReference type="EMBL" id="LN899827">
    <property type="protein sequence ID" value="CUV43213.1"/>
    <property type="molecule type" value="Genomic_DNA"/>
</dbReference>
<evidence type="ECO:0000313" key="5">
    <source>
        <dbReference type="EMBL" id="CUV53213.1"/>
    </source>
</evidence>
<dbReference type="EMBL" id="LN899820">
    <property type="protein sequence ID" value="CUV53213.1"/>
    <property type="molecule type" value="Genomic_DNA"/>
</dbReference>
<accession>A0A0S4W746</accession>
<protein>
    <submittedName>
        <fullName evidence="3">Lipoprotein (Modular protein)</fullName>
    </submittedName>
</protein>
<feature type="region of interest" description="Disordered" evidence="1">
    <location>
        <begin position="158"/>
        <end position="268"/>
    </location>
</feature>
<evidence type="ECO:0000313" key="4">
    <source>
        <dbReference type="EMBL" id="CUV43213.1"/>
    </source>
</evidence>
<keyword evidence="3" id="KW-0449">Lipoprotein</keyword>
<reference evidence="3" key="1">
    <citation type="submission" date="2015-10" db="EMBL/GenBank/DDBJ databases">
        <authorList>
            <person name="Gilbert D.G."/>
        </authorList>
    </citation>
    <scope>NUCLEOTIDE SEQUENCE</scope>
    <source>
        <strain evidence="3">Phyl III-seqv23</strain>
    </source>
</reference>
<dbReference type="AlphaFoldDB" id="A0A0S4W746"/>
<dbReference type="EMBL" id="LN899825">
    <property type="protein sequence ID" value="CUV37177.1"/>
    <property type="molecule type" value="Genomic_DNA"/>
</dbReference>
<evidence type="ECO:0000256" key="1">
    <source>
        <dbReference type="SAM" id="MobiDB-lite"/>
    </source>
</evidence>